<evidence type="ECO:0000256" key="1">
    <source>
        <dbReference type="SAM" id="MobiDB-lite"/>
    </source>
</evidence>
<gene>
    <name evidence="3" type="ORF">GGU10DRAFT_381187</name>
</gene>
<dbReference type="InterPro" id="IPR040521">
    <property type="entry name" value="KDZ"/>
</dbReference>
<dbReference type="AlphaFoldDB" id="A0AA38L1N0"/>
<evidence type="ECO:0000259" key="2">
    <source>
        <dbReference type="Pfam" id="PF18803"/>
    </source>
</evidence>
<feature type="region of interest" description="Disordered" evidence="1">
    <location>
        <begin position="23"/>
        <end position="55"/>
    </location>
</feature>
<protein>
    <recommendedName>
        <fullName evidence="2">CxC2-like cysteine cluster KDZ transposase-associated domain-containing protein</fullName>
    </recommendedName>
</protein>
<feature type="region of interest" description="Disordered" evidence="1">
    <location>
        <begin position="1076"/>
        <end position="1095"/>
    </location>
</feature>
<feature type="domain" description="CxC2-like cysteine cluster KDZ transposase-associated" evidence="2">
    <location>
        <begin position="192"/>
        <end position="300"/>
    </location>
</feature>
<dbReference type="Pfam" id="PF18803">
    <property type="entry name" value="CxC2"/>
    <property type="match status" value="1"/>
</dbReference>
<proteinExistence type="predicted"/>
<organism evidence="3 4">
    <name type="scientific">Lentinula aff. detonsa</name>
    <dbReference type="NCBI Taxonomy" id="2804958"/>
    <lineage>
        <taxon>Eukaryota</taxon>
        <taxon>Fungi</taxon>
        <taxon>Dikarya</taxon>
        <taxon>Basidiomycota</taxon>
        <taxon>Agaricomycotina</taxon>
        <taxon>Agaricomycetes</taxon>
        <taxon>Agaricomycetidae</taxon>
        <taxon>Agaricales</taxon>
        <taxon>Marasmiineae</taxon>
        <taxon>Omphalotaceae</taxon>
        <taxon>Lentinula</taxon>
    </lineage>
</organism>
<dbReference type="PANTHER" id="PTHR33104:SF2">
    <property type="entry name" value="CXC3 LIKE CYSTEINE CLUSTER DOMAIN-CONTAINING PROTEIN"/>
    <property type="match status" value="1"/>
</dbReference>
<reference evidence="3" key="1">
    <citation type="submission" date="2022-08" db="EMBL/GenBank/DDBJ databases">
        <authorList>
            <consortium name="DOE Joint Genome Institute"/>
            <person name="Min B."/>
            <person name="Riley R."/>
            <person name="Sierra-Patev S."/>
            <person name="Naranjo-Ortiz M."/>
            <person name="Looney B."/>
            <person name="Konkel Z."/>
            <person name="Slot J.C."/>
            <person name="Sakamoto Y."/>
            <person name="Steenwyk J.L."/>
            <person name="Rokas A."/>
            <person name="Carro J."/>
            <person name="Camarero S."/>
            <person name="Ferreira P."/>
            <person name="Molpeceres G."/>
            <person name="Ruiz-Duenas F.J."/>
            <person name="Serrano A."/>
            <person name="Henrissat B."/>
            <person name="Drula E."/>
            <person name="Hughes K.W."/>
            <person name="Mata J.L."/>
            <person name="Ishikawa N.K."/>
            <person name="Vargas-Isla R."/>
            <person name="Ushijima S."/>
            <person name="Smith C.A."/>
            <person name="Ahrendt S."/>
            <person name="Andreopoulos W."/>
            <person name="He G."/>
            <person name="Labutti K."/>
            <person name="Lipzen A."/>
            <person name="Ng V."/>
            <person name="Sandor L."/>
            <person name="Barry K."/>
            <person name="Martinez A.T."/>
            <person name="Xiao Y."/>
            <person name="Gibbons J.G."/>
            <person name="Terashima K."/>
            <person name="Hibbett D.S."/>
            <person name="Grigoriev I.V."/>
        </authorList>
    </citation>
    <scope>NUCLEOTIDE SEQUENCE</scope>
    <source>
        <strain evidence="3">TFB10291</strain>
    </source>
</reference>
<dbReference type="Proteomes" id="UP001163798">
    <property type="component" value="Unassembled WGS sequence"/>
</dbReference>
<sequence>MPTLQKISFNSLFSAPVQMDELSKDGRRVKRKAASTLVPPPTKKKQREQDENSHLSSPAFDFVASILDNYTNSDHYYVPDSSKVTDVADLLSIAAVKTRRRYLTSDQPLLEWRAHADQYLAEMVRNEGRGDSEVDFCYLCKREEKDHEALYRCMDCFLEDLVCEDCCRELHVDRPLDVVEKWNGYFFEKISLRDIGVAIQLGHRAGEACINPRSVHDFTVIHTNGVHTVHLMYCNCPNQVMAGDWYQQLLRRRWFPATHLEPRTAATYRVLDMFHVLTLQGKVTTYDFYAGLEKLTDNTGVKNLKNGATSKWQNGLDAETIPLAPWLRHKLGKWGFHVWPVPDQALIYRTIEKRYLHPKERTSYLYWIYFALDACFRLKRRLVSSEKMDPDLDVGGSYFTEDASFRQYLASVTDQQEMSTCTGLSALDHANTKFARGYATTGVGLGVCARHKFIQRNGVVDLQKGERYANMDYAFGSFLRHHDPALTKVVSYDIACQWHKNVVRRVKLLPSLVSWDLSLHKIFFAIPKLHIHGHQLACQLRFSLNWLWGAGRTDGEGVERPWAHLGPIASSTRDMGPGSRHGTMNDHFGHWNWVKLTGLGTLLLKRYRLAIREMNIHWENLKEFTEGKGPDTVKWEAMIRAWEAELEKPENSRDKTVINPYEVPRSGLTESDVRLHLTEAEAQEAAEGLFAIHDVGPTAFLSQLLELEDQQRLLKLDIEDKGFETATQKTELTERRTRMMRLMGRLRSIQALYMPAAITYLSNRQTDKDEAEHVENIPVVLPSSLPASERISGCRSGLASIEEQLREAHLRASLNSLRNHLHMKFRLLTYRKTNVKAQGMITKSQALLKRNQRQIESDAKKYCAAWRALESIRGEGKSGWKKLSHQDVRMMGNDDDSALGMERKRVGKQTRDREAALNAVTQTDNNHDRMISSDSCSSSDGNDGNENLDRVQAQVGEGYRETSWIWREGGTGDLVDQATLDEFVWVEWCKTHARAKRWMEEVGLLEEEKRRVLVSLEYHAKEWEGRATYDGPLSAGKDTAHMEGVRAYALSQAAVFRALAKRFVGLWKGVGVDVEGDEAGEMDGASEDEEEEDAEVFGVDEDAEIPDNI</sequence>
<keyword evidence="4" id="KW-1185">Reference proteome</keyword>
<feature type="compositionally biased region" description="Low complexity" evidence="1">
    <location>
        <begin position="932"/>
        <end position="945"/>
    </location>
</feature>
<dbReference type="Pfam" id="PF18758">
    <property type="entry name" value="KDZ"/>
    <property type="match status" value="1"/>
</dbReference>
<name>A0AA38L1N0_9AGAR</name>
<dbReference type="EMBL" id="MU793919">
    <property type="protein sequence ID" value="KAJ3780097.1"/>
    <property type="molecule type" value="Genomic_DNA"/>
</dbReference>
<dbReference type="InterPro" id="IPR041457">
    <property type="entry name" value="CxC2_KDZ-assoc"/>
</dbReference>
<comment type="caution">
    <text evidence="3">The sequence shown here is derived from an EMBL/GenBank/DDBJ whole genome shotgun (WGS) entry which is preliminary data.</text>
</comment>
<evidence type="ECO:0000313" key="4">
    <source>
        <dbReference type="Proteomes" id="UP001163798"/>
    </source>
</evidence>
<feature type="region of interest" description="Disordered" evidence="1">
    <location>
        <begin position="918"/>
        <end position="948"/>
    </location>
</feature>
<evidence type="ECO:0000313" key="3">
    <source>
        <dbReference type="EMBL" id="KAJ3780097.1"/>
    </source>
</evidence>
<accession>A0AA38L1N0</accession>
<dbReference type="PANTHER" id="PTHR33104">
    <property type="entry name" value="SI:DKEY-29D5.2"/>
    <property type="match status" value="1"/>
</dbReference>